<gene>
    <name evidence="2" type="ORF">SAMN04488505_110216</name>
</gene>
<dbReference type="Pfam" id="PF01272">
    <property type="entry name" value="GreA_GreB"/>
    <property type="match status" value="1"/>
</dbReference>
<dbReference type="InterPro" id="IPR036953">
    <property type="entry name" value="GreA/GreB_C_sf"/>
</dbReference>
<dbReference type="SUPFAM" id="SSF54534">
    <property type="entry name" value="FKBP-like"/>
    <property type="match status" value="1"/>
</dbReference>
<protein>
    <submittedName>
        <fullName evidence="2">Regulator of nucleoside diphosphate kinase</fullName>
    </submittedName>
</protein>
<dbReference type="InterPro" id="IPR001437">
    <property type="entry name" value="Tscrpt_elong_fac_GreA/B_C"/>
</dbReference>
<dbReference type="RefSeq" id="WP_089919905.1">
    <property type="nucleotide sequence ID" value="NZ_FOBB01000010.1"/>
</dbReference>
<dbReference type="EMBL" id="FOBB01000010">
    <property type="protein sequence ID" value="SEN46266.1"/>
    <property type="molecule type" value="Genomic_DNA"/>
</dbReference>
<keyword evidence="2" id="KW-0808">Transferase</keyword>
<evidence type="ECO:0000259" key="1">
    <source>
        <dbReference type="Pfam" id="PF01272"/>
    </source>
</evidence>
<dbReference type="Proteomes" id="UP000198984">
    <property type="component" value="Unassembled WGS sequence"/>
</dbReference>
<organism evidence="2 3">
    <name type="scientific">Chitinophaga rupis</name>
    <dbReference type="NCBI Taxonomy" id="573321"/>
    <lineage>
        <taxon>Bacteria</taxon>
        <taxon>Pseudomonadati</taxon>
        <taxon>Bacteroidota</taxon>
        <taxon>Chitinophagia</taxon>
        <taxon>Chitinophagales</taxon>
        <taxon>Chitinophagaceae</taxon>
        <taxon>Chitinophaga</taxon>
    </lineage>
</organism>
<feature type="domain" description="Transcription elongation factor GreA/GreB C-terminal" evidence="1">
    <location>
        <begin position="55"/>
        <end position="129"/>
    </location>
</feature>
<dbReference type="Gene3D" id="3.10.50.30">
    <property type="entry name" value="Transcription elongation factor, GreA/GreB, C-terminal domain"/>
    <property type="match status" value="1"/>
</dbReference>
<reference evidence="2 3" key="1">
    <citation type="submission" date="2016-10" db="EMBL/GenBank/DDBJ databases">
        <authorList>
            <person name="de Groot N.N."/>
        </authorList>
    </citation>
    <scope>NUCLEOTIDE SEQUENCE [LARGE SCALE GENOMIC DNA]</scope>
    <source>
        <strain evidence="2 3">DSM 21039</strain>
    </source>
</reference>
<accession>A0A1H8GQL1</accession>
<evidence type="ECO:0000313" key="3">
    <source>
        <dbReference type="Proteomes" id="UP000198984"/>
    </source>
</evidence>
<dbReference type="GO" id="GO:0003677">
    <property type="term" value="F:DNA binding"/>
    <property type="evidence" value="ECO:0007669"/>
    <property type="project" value="InterPro"/>
</dbReference>
<dbReference type="GO" id="GO:0070063">
    <property type="term" value="F:RNA polymerase binding"/>
    <property type="evidence" value="ECO:0007669"/>
    <property type="project" value="InterPro"/>
</dbReference>
<evidence type="ECO:0000313" key="2">
    <source>
        <dbReference type="EMBL" id="SEN46266.1"/>
    </source>
</evidence>
<dbReference type="OrthoDB" id="192847at2"/>
<dbReference type="STRING" id="573321.SAMN04488505_110216"/>
<dbReference type="PANTHER" id="PTHR30437:SF5">
    <property type="entry name" value="REGULATOR OF NUCLEOSIDE DIPHOSPHATE KINASE"/>
    <property type="match status" value="1"/>
</dbReference>
<dbReference type="GO" id="GO:0016301">
    <property type="term" value="F:kinase activity"/>
    <property type="evidence" value="ECO:0007669"/>
    <property type="project" value="UniProtKB-KW"/>
</dbReference>
<keyword evidence="3" id="KW-1185">Reference proteome</keyword>
<dbReference type="GO" id="GO:0032784">
    <property type="term" value="P:regulation of DNA-templated transcription elongation"/>
    <property type="evidence" value="ECO:0007669"/>
    <property type="project" value="InterPro"/>
</dbReference>
<keyword evidence="2" id="KW-0418">Kinase</keyword>
<name>A0A1H8GQL1_9BACT</name>
<dbReference type="InterPro" id="IPR023459">
    <property type="entry name" value="Tscrpt_elong_fac_GreA/B_fam"/>
</dbReference>
<dbReference type="GO" id="GO:0006354">
    <property type="term" value="P:DNA-templated transcription elongation"/>
    <property type="evidence" value="ECO:0007669"/>
    <property type="project" value="TreeGrafter"/>
</dbReference>
<sequence>MQKIKEQLVLTKYDYEVILSNLKNGLVQATFNKQDAEELGAELKKAKLVDDEDMPPDVVRLNSSVTVKEERENKVLKITIVMPEKADIKQKKVSIMSPIGTALIGYKKGSKVSWKVPAGRRTFTILEVSNPINA</sequence>
<dbReference type="PANTHER" id="PTHR30437">
    <property type="entry name" value="TRANSCRIPTION ELONGATION FACTOR GREA"/>
    <property type="match status" value="1"/>
</dbReference>
<dbReference type="AlphaFoldDB" id="A0A1H8GQL1"/>
<proteinExistence type="predicted"/>